<evidence type="ECO:0000313" key="5">
    <source>
        <dbReference type="EnsemblPlants" id="KQJ90775"/>
    </source>
</evidence>
<keyword evidence="6" id="KW-1185">Reference proteome</keyword>
<evidence type="ECO:0000259" key="3">
    <source>
        <dbReference type="PROSITE" id="PS51742"/>
    </source>
</evidence>
<dbReference type="Proteomes" id="UP000008810">
    <property type="component" value="Chromosome 4"/>
</dbReference>
<feature type="compositionally biased region" description="Low complexity" evidence="2">
    <location>
        <begin position="303"/>
        <end position="314"/>
    </location>
</feature>
<protein>
    <recommendedName>
        <fullName evidence="1">AT-hook motif nuclear-localized protein</fullName>
    </recommendedName>
</protein>
<dbReference type="InterPro" id="IPR005175">
    <property type="entry name" value="PPC_dom"/>
</dbReference>
<comment type="function">
    <text evidence="1">Transcription factor that specifically binds AT-rich DNA sequences related to the nuclear matrix attachment regions (MARs).</text>
</comment>
<gene>
    <name evidence="5" type="primary">LOC100826497</name>
    <name evidence="4" type="ORF">BRADI_4g33850v3</name>
</gene>
<feature type="compositionally biased region" description="Polar residues" evidence="2">
    <location>
        <begin position="360"/>
        <end position="383"/>
    </location>
</feature>
<sequence>MMEVRASSEQQGVMAGREPFGLPKTPPPSSNPMQQNMHLAYTAEGRPYYAQTAQNQSGGGDGAAGPDADAAEGNGSPEHQGNMEEMARKKSGQPSNEDSDGSMSAALVPVPNPAEVTPGASGTLSPAARNTAGTVPSAAPVGMKKRGRPKGSTNKVKKQKSVPDTTGFVGAHFTPHAICVNAGEDVAAKIMSFSQHGSRGVCVLSANGAISNVTIRQADTSGGTVTYEGRFEILSLSGSFLESENGGHRSRTGGLSVSLASSNGRVLGGGVAGLLTAATPIQIIVGSFDTATEKKAPKKQRAPSDPSSSSAPPQMAPVIASAAMAVPAVTTPVAEPIAPVPLSVAMAAGPSGESSSAAGNQLNHGATANDNTQNQGLSSMSWK</sequence>
<dbReference type="eggNOG" id="ENOG502QSB3">
    <property type="taxonomic scope" value="Eukaryota"/>
</dbReference>
<dbReference type="STRING" id="15368.I1IRA9"/>
<dbReference type="AlphaFoldDB" id="I1IRA9"/>
<dbReference type="CDD" id="cd11378">
    <property type="entry name" value="DUF296"/>
    <property type="match status" value="1"/>
</dbReference>
<reference evidence="4 5" key="1">
    <citation type="journal article" date="2010" name="Nature">
        <title>Genome sequencing and analysis of the model grass Brachypodium distachyon.</title>
        <authorList>
            <consortium name="International Brachypodium Initiative"/>
        </authorList>
    </citation>
    <scope>NUCLEOTIDE SEQUENCE [LARGE SCALE GENOMIC DNA]</scope>
    <source>
        <strain evidence="4">Bd21</strain>
        <strain evidence="5">cv. Bd21</strain>
    </source>
</reference>
<keyword evidence="1" id="KW-0238">DNA-binding</keyword>
<reference evidence="5" key="3">
    <citation type="submission" date="2018-08" db="UniProtKB">
        <authorList>
            <consortium name="EnsemblPlants"/>
        </authorList>
    </citation>
    <scope>IDENTIFICATION</scope>
    <source>
        <strain evidence="5">cv. Bd21</strain>
    </source>
</reference>
<dbReference type="OrthoDB" id="1750003at2759"/>
<dbReference type="GO" id="GO:0003680">
    <property type="term" value="F:minor groove of adenine-thymine-rich DNA binding"/>
    <property type="evidence" value="ECO:0007669"/>
    <property type="project" value="UniProtKB-UniRule"/>
</dbReference>
<evidence type="ECO:0000313" key="4">
    <source>
        <dbReference type="EMBL" id="PNT64839.1"/>
    </source>
</evidence>
<feature type="region of interest" description="Disordered" evidence="2">
    <location>
        <begin position="346"/>
        <end position="383"/>
    </location>
</feature>
<keyword evidence="1" id="KW-0804">Transcription</keyword>
<dbReference type="Gramene" id="KQJ90775">
    <property type="protein sequence ID" value="KQJ90775"/>
    <property type="gene ID" value="BRADI_4g33850v3"/>
</dbReference>
<dbReference type="GeneID" id="100826497"/>
<accession>I1IRA9</accession>
<dbReference type="RefSeq" id="XP_003578335.1">
    <property type="nucleotide sequence ID" value="XM_003578287.4"/>
</dbReference>
<dbReference type="EMBL" id="CM000883">
    <property type="protein sequence ID" value="PNT64839.1"/>
    <property type="molecule type" value="Genomic_DNA"/>
</dbReference>
<evidence type="ECO:0000313" key="6">
    <source>
        <dbReference type="Proteomes" id="UP000008810"/>
    </source>
</evidence>
<dbReference type="KEGG" id="bdi:100826497"/>
<dbReference type="SUPFAM" id="SSF117856">
    <property type="entry name" value="AF0104/ALDC/Ptd012-like"/>
    <property type="match status" value="1"/>
</dbReference>
<feature type="region of interest" description="Disordered" evidence="2">
    <location>
        <begin position="1"/>
        <end position="163"/>
    </location>
</feature>
<feature type="compositionally biased region" description="Basic residues" evidence="2">
    <location>
        <begin position="143"/>
        <end position="160"/>
    </location>
</feature>
<dbReference type="Gramene" id="PNT64840">
    <property type="protein sequence ID" value="PNT64840"/>
    <property type="gene ID" value="BRADI_4g33850v3"/>
</dbReference>
<dbReference type="GO" id="GO:0005634">
    <property type="term" value="C:nucleus"/>
    <property type="evidence" value="ECO:0007669"/>
    <property type="project" value="UniProtKB-SubCell"/>
</dbReference>
<dbReference type="Pfam" id="PF03479">
    <property type="entry name" value="PCC"/>
    <property type="match status" value="1"/>
</dbReference>
<dbReference type="HOGENOM" id="CLU_039808_7_0_1"/>
<dbReference type="EnsemblPlants" id="PNT64840">
    <property type="protein sequence ID" value="PNT64840"/>
    <property type="gene ID" value="BRADI_4g33850v3"/>
</dbReference>
<comment type="subcellular location">
    <subcellularLocation>
        <location evidence="1">Nucleus</location>
    </subcellularLocation>
</comment>
<evidence type="ECO:0000256" key="1">
    <source>
        <dbReference type="RuleBase" id="RU367031"/>
    </source>
</evidence>
<reference evidence="4" key="2">
    <citation type="submission" date="2017-06" db="EMBL/GenBank/DDBJ databases">
        <title>WGS assembly of Brachypodium distachyon.</title>
        <authorList>
            <consortium name="The International Brachypodium Initiative"/>
            <person name="Lucas S."/>
            <person name="Harmon-Smith M."/>
            <person name="Lail K."/>
            <person name="Tice H."/>
            <person name="Grimwood J."/>
            <person name="Bruce D."/>
            <person name="Barry K."/>
            <person name="Shu S."/>
            <person name="Lindquist E."/>
            <person name="Wang M."/>
            <person name="Pitluck S."/>
            <person name="Vogel J.P."/>
            <person name="Garvin D.F."/>
            <person name="Mockler T.C."/>
            <person name="Schmutz J."/>
            <person name="Rokhsar D."/>
            <person name="Bevan M.W."/>
        </authorList>
    </citation>
    <scope>NUCLEOTIDE SEQUENCE</scope>
    <source>
        <strain evidence="4">Bd21</strain>
    </source>
</reference>
<comment type="domain">
    <text evidence="1">The PPC domain mediates interactions between AHL proteins.</text>
</comment>
<keyword evidence="1" id="KW-0539">Nucleus</keyword>
<dbReference type="EMBL" id="CM000883">
    <property type="protein sequence ID" value="PNT64840.1"/>
    <property type="molecule type" value="Genomic_DNA"/>
</dbReference>
<feature type="region of interest" description="Disordered" evidence="2">
    <location>
        <begin position="292"/>
        <end position="314"/>
    </location>
</feature>
<dbReference type="EnsemblPlants" id="KQJ90775">
    <property type="protein sequence ID" value="KQJ90775"/>
    <property type="gene ID" value="BRADI_4g33850v3"/>
</dbReference>
<organism evidence="4">
    <name type="scientific">Brachypodium distachyon</name>
    <name type="common">Purple false brome</name>
    <name type="synonym">Trachynia distachya</name>
    <dbReference type="NCBI Taxonomy" id="15368"/>
    <lineage>
        <taxon>Eukaryota</taxon>
        <taxon>Viridiplantae</taxon>
        <taxon>Streptophyta</taxon>
        <taxon>Embryophyta</taxon>
        <taxon>Tracheophyta</taxon>
        <taxon>Spermatophyta</taxon>
        <taxon>Magnoliopsida</taxon>
        <taxon>Liliopsida</taxon>
        <taxon>Poales</taxon>
        <taxon>Poaceae</taxon>
        <taxon>BOP clade</taxon>
        <taxon>Pooideae</taxon>
        <taxon>Stipodae</taxon>
        <taxon>Brachypodieae</taxon>
        <taxon>Brachypodium</taxon>
    </lineage>
</organism>
<dbReference type="InterPro" id="IPR039605">
    <property type="entry name" value="AHL"/>
</dbReference>
<dbReference type="PANTHER" id="PTHR31500:SF57">
    <property type="entry name" value="AT-HOOK MOTIF NUCLEAR-LOCALIZED PROTEIN 10"/>
    <property type="match status" value="1"/>
</dbReference>
<dbReference type="PANTHER" id="PTHR31500">
    <property type="entry name" value="AT-HOOK MOTIF NUCLEAR-LOCALIZED PROTEIN 9"/>
    <property type="match status" value="1"/>
</dbReference>
<dbReference type="PROSITE" id="PS51742">
    <property type="entry name" value="PPC"/>
    <property type="match status" value="1"/>
</dbReference>
<dbReference type="EMBL" id="CM000883">
    <property type="protein sequence ID" value="KQJ90775.1"/>
    <property type="molecule type" value="Genomic_DNA"/>
</dbReference>
<keyword evidence="1" id="KW-0805">Transcription regulation</keyword>
<evidence type="ECO:0000256" key="2">
    <source>
        <dbReference type="SAM" id="MobiDB-lite"/>
    </source>
</evidence>
<dbReference type="Gramene" id="PNT64839">
    <property type="protein sequence ID" value="PNT64839"/>
    <property type="gene ID" value="BRADI_4g33850v3"/>
</dbReference>
<feature type="domain" description="PPC" evidence="3">
    <location>
        <begin position="170"/>
        <end position="309"/>
    </location>
</feature>
<dbReference type="EnsemblPlants" id="PNT64839">
    <property type="protein sequence ID" value="PNT64839"/>
    <property type="gene ID" value="BRADI_4g33850v3"/>
</dbReference>
<proteinExistence type="predicted"/>
<name>I1IRA9_BRADI</name>
<dbReference type="OMA" id="HAICVNA"/>
<dbReference type="Gene3D" id="3.30.1330.80">
    <property type="entry name" value="Hypothetical protein, similar to alpha- acetolactate decarboxylase, domain 2"/>
    <property type="match status" value="1"/>
</dbReference>
<feature type="compositionally biased region" description="Low complexity" evidence="2">
    <location>
        <begin position="64"/>
        <end position="75"/>
    </location>
</feature>
<feature type="compositionally biased region" description="Low complexity" evidence="2">
    <location>
        <begin position="346"/>
        <end position="359"/>
    </location>
</feature>